<evidence type="ECO:0000259" key="4">
    <source>
        <dbReference type="PROSITE" id="PS50222"/>
    </source>
</evidence>
<feature type="compositionally biased region" description="Polar residues" evidence="3">
    <location>
        <begin position="195"/>
        <end position="207"/>
    </location>
</feature>
<gene>
    <name evidence="5" type="ORF">BASA50_003525</name>
</gene>
<name>A0ABQ8FHQ3_9FUNG</name>
<dbReference type="InterPro" id="IPR011992">
    <property type="entry name" value="EF-hand-dom_pair"/>
</dbReference>
<dbReference type="PROSITE" id="PS00018">
    <property type="entry name" value="EF_HAND_1"/>
    <property type="match status" value="2"/>
</dbReference>
<dbReference type="SUPFAM" id="SSF47473">
    <property type="entry name" value="EF-hand"/>
    <property type="match status" value="1"/>
</dbReference>
<dbReference type="PANTHER" id="PTHR23048:SF0">
    <property type="entry name" value="CALMODULIN LIKE 3"/>
    <property type="match status" value="1"/>
</dbReference>
<dbReference type="SMART" id="SM00054">
    <property type="entry name" value="EFh"/>
    <property type="match status" value="4"/>
</dbReference>
<dbReference type="PROSITE" id="PS50222">
    <property type="entry name" value="EF_HAND_2"/>
    <property type="match status" value="3"/>
</dbReference>
<feature type="domain" description="EF-hand" evidence="4">
    <location>
        <begin position="346"/>
        <end position="381"/>
    </location>
</feature>
<accession>A0ABQ8FHQ3</accession>
<dbReference type="EMBL" id="JAFCIX010000102">
    <property type="protein sequence ID" value="KAH6598485.1"/>
    <property type="molecule type" value="Genomic_DNA"/>
</dbReference>
<evidence type="ECO:0000313" key="5">
    <source>
        <dbReference type="EMBL" id="KAH6598485.1"/>
    </source>
</evidence>
<keyword evidence="2" id="KW-0106">Calcium</keyword>
<dbReference type="InterPro" id="IPR018247">
    <property type="entry name" value="EF_Hand_1_Ca_BS"/>
</dbReference>
<dbReference type="InterPro" id="IPR050230">
    <property type="entry name" value="CALM/Myosin/TropC-like"/>
</dbReference>
<evidence type="ECO:0000313" key="6">
    <source>
        <dbReference type="Proteomes" id="UP001648503"/>
    </source>
</evidence>
<feature type="region of interest" description="Disordered" evidence="3">
    <location>
        <begin position="194"/>
        <end position="216"/>
    </location>
</feature>
<evidence type="ECO:0000256" key="3">
    <source>
        <dbReference type="SAM" id="MobiDB-lite"/>
    </source>
</evidence>
<comment type="caution">
    <text evidence="5">The sequence shown here is derived from an EMBL/GenBank/DDBJ whole genome shotgun (WGS) entry which is preliminary data.</text>
</comment>
<feature type="domain" description="EF-hand" evidence="4">
    <location>
        <begin position="270"/>
        <end position="305"/>
    </location>
</feature>
<proteinExistence type="predicted"/>
<reference evidence="5 6" key="1">
    <citation type="submission" date="2021-02" db="EMBL/GenBank/DDBJ databases">
        <title>Variation within the Batrachochytrium salamandrivorans European outbreak.</title>
        <authorList>
            <person name="Kelly M."/>
            <person name="Pasmans F."/>
            <person name="Shea T.P."/>
            <person name="Munoz J.F."/>
            <person name="Carranza S."/>
            <person name="Cuomo C.A."/>
            <person name="Martel A."/>
        </authorList>
    </citation>
    <scope>NUCLEOTIDE SEQUENCE [LARGE SCALE GENOMIC DNA]</scope>
    <source>
        <strain evidence="5 6">AMFP18/2</strain>
    </source>
</reference>
<dbReference type="Gene3D" id="1.10.238.10">
    <property type="entry name" value="EF-hand"/>
    <property type="match status" value="2"/>
</dbReference>
<dbReference type="InterPro" id="IPR002048">
    <property type="entry name" value="EF_hand_dom"/>
</dbReference>
<keyword evidence="6" id="KW-1185">Reference proteome</keyword>
<dbReference type="Proteomes" id="UP001648503">
    <property type="component" value="Unassembled WGS sequence"/>
</dbReference>
<dbReference type="PANTHER" id="PTHR23048">
    <property type="entry name" value="MYOSIN LIGHT CHAIN 1, 3"/>
    <property type="match status" value="1"/>
</dbReference>
<dbReference type="CDD" id="cd00051">
    <property type="entry name" value="EFh"/>
    <property type="match status" value="2"/>
</dbReference>
<dbReference type="Pfam" id="PF13499">
    <property type="entry name" value="EF-hand_7"/>
    <property type="match status" value="2"/>
</dbReference>
<sequence length="416" mass="45706">MLVYGKLSFADAELPTQSHQDRNEKSKDDYQTKLSFFHHYNYSNTTQNMSIPAHSTLPPAASSCREGRTHSMCWPIALANDKNIPNGLLEASLSRSSLSNSGMSSSYGRGAVSTGKHRFGLPKSLSTSRDWGARFTSGHPMNNELGTGTSKSERTLGRSIQNLTVGENSSKLYLPAVSNLSVSQRGTDGLLGKSLRNQSTAGASQDSLKAGTFVQEEPQKKSDFNDLLQDMKKGKYQSQTNTFLSIKDESTAEKKQRMYSEIRKLNLSQEENEYYLEAFCLFDLDGSGTIDINELEQVMKSIGIEPTESDILGMMERAGASATGEITVTEFVQLMATLRTQGEVIKTGMDMIRAFGLIDVDNDGFIISQDLVSAFECIGEKISIEQAVDMIRVIDSDADGQIDFSDFESMLSGKLL</sequence>
<feature type="domain" description="EF-hand" evidence="4">
    <location>
        <begin position="382"/>
        <end position="416"/>
    </location>
</feature>
<evidence type="ECO:0000256" key="2">
    <source>
        <dbReference type="ARBA" id="ARBA00022837"/>
    </source>
</evidence>
<keyword evidence="1" id="KW-0677">Repeat</keyword>
<protein>
    <recommendedName>
        <fullName evidence="4">EF-hand domain-containing protein</fullName>
    </recommendedName>
</protein>
<evidence type="ECO:0000256" key="1">
    <source>
        <dbReference type="ARBA" id="ARBA00022737"/>
    </source>
</evidence>
<organism evidence="5 6">
    <name type="scientific">Batrachochytrium salamandrivorans</name>
    <dbReference type="NCBI Taxonomy" id="1357716"/>
    <lineage>
        <taxon>Eukaryota</taxon>
        <taxon>Fungi</taxon>
        <taxon>Fungi incertae sedis</taxon>
        <taxon>Chytridiomycota</taxon>
        <taxon>Chytridiomycota incertae sedis</taxon>
        <taxon>Chytridiomycetes</taxon>
        <taxon>Rhizophydiales</taxon>
        <taxon>Rhizophydiales incertae sedis</taxon>
        <taxon>Batrachochytrium</taxon>
    </lineage>
</organism>